<comment type="caution">
    <text evidence="2">The sequence shown here is derived from an EMBL/GenBank/DDBJ whole genome shotgun (WGS) entry which is preliminary data.</text>
</comment>
<dbReference type="EMBL" id="NFHF01000005">
    <property type="protein sequence ID" value="OUN19009.1"/>
    <property type="molecule type" value="Genomic_DNA"/>
</dbReference>
<keyword evidence="1" id="KW-0472">Membrane</keyword>
<evidence type="ECO:0000313" key="2">
    <source>
        <dbReference type="EMBL" id="OUN19009.1"/>
    </source>
</evidence>
<name>A0AB36MII5_9LACO</name>
<keyword evidence="1" id="KW-0812">Transmembrane</keyword>
<evidence type="ECO:0000313" key="3">
    <source>
        <dbReference type="Proteomes" id="UP000196255"/>
    </source>
</evidence>
<evidence type="ECO:0000256" key="1">
    <source>
        <dbReference type="SAM" id="Phobius"/>
    </source>
</evidence>
<feature type="transmembrane region" description="Helical" evidence="1">
    <location>
        <begin position="31"/>
        <end position="49"/>
    </location>
</feature>
<dbReference type="Proteomes" id="UP000196255">
    <property type="component" value="Unassembled WGS sequence"/>
</dbReference>
<reference evidence="3" key="1">
    <citation type="submission" date="2017-04" db="EMBL/GenBank/DDBJ databases">
        <title>Function of individual gut microbiota members based on whole genome sequencing of pure cultures obtained from chicken caecum.</title>
        <authorList>
            <person name="Medvecky M."/>
            <person name="Cejkova D."/>
            <person name="Polansky O."/>
            <person name="Karasova D."/>
            <person name="Kubasova T."/>
            <person name="Cizek A."/>
            <person name="Rychlik I."/>
        </authorList>
    </citation>
    <scope>NUCLEOTIDE SEQUENCE [LARGE SCALE GENOMIC DNA]</scope>
    <source>
        <strain evidence="3">An84</strain>
    </source>
</reference>
<sequence>MKYYNAKIKNYLHNIKMITIFMQLKYQLRDFLIGYLEVSSGWILITVIFSDKPLTITLGTFEGMLMIYLTLYILFALLKILIHQVI</sequence>
<organism evidence="2 3">
    <name type="scientific">Ligilactobacillus salivarius</name>
    <dbReference type="NCBI Taxonomy" id="1624"/>
    <lineage>
        <taxon>Bacteria</taxon>
        <taxon>Bacillati</taxon>
        <taxon>Bacillota</taxon>
        <taxon>Bacilli</taxon>
        <taxon>Lactobacillales</taxon>
        <taxon>Lactobacillaceae</taxon>
        <taxon>Ligilactobacillus</taxon>
    </lineage>
</organism>
<gene>
    <name evidence="2" type="ORF">B5G36_03220</name>
</gene>
<keyword evidence="1" id="KW-1133">Transmembrane helix</keyword>
<proteinExistence type="predicted"/>
<dbReference type="AlphaFoldDB" id="A0AB36MII5"/>
<protein>
    <submittedName>
        <fullName evidence="2">Uncharacterized protein</fullName>
    </submittedName>
</protein>
<accession>A0AB36MII5</accession>
<feature type="transmembrane region" description="Helical" evidence="1">
    <location>
        <begin position="61"/>
        <end position="82"/>
    </location>
</feature>